<sequence>MTSLCPAVEELARMAELPGGDAGRQHLDACPKCRSTLASYRSFQAPREGLDALGLGETDLAEANEKLSAFLTGALGSPPLPSRQPDVAVPRDEPSVFGRVLSALRIHPFRVLVPATAALAAIVLVFELGDRDAGLRLRNGVGPNGDPTRIEATFTLTGDDTFDLTWTEPEAGLVYSLVLYGSDLDEKVRFPLGTKEERTLHWSDLFEGAEPDAALWQIVGSRQGDEVVRTEVSPIPNRR</sequence>
<name>A0A956SEP1_UNCEI</name>
<reference evidence="1" key="2">
    <citation type="journal article" date="2021" name="Microbiome">
        <title>Successional dynamics and alternative stable states in a saline activated sludge microbial community over 9 years.</title>
        <authorList>
            <person name="Wang Y."/>
            <person name="Ye J."/>
            <person name="Ju F."/>
            <person name="Liu L."/>
            <person name="Boyd J.A."/>
            <person name="Deng Y."/>
            <person name="Parks D.H."/>
            <person name="Jiang X."/>
            <person name="Yin X."/>
            <person name="Woodcroft B.J."/>
            <person name="Tyson G.W."/>
            <person name="Hugenholtz P."/>
            <person name="Polz M.F."/>
            <person name="Zhang T."/>
        </authorList>
    </citation>
    <scope>NUCLEOTIDE SEQUENCE</scope>
    <source>
        <strain evidence="1">HKST-UBA02</strain>
    </source>
</reference>
<dbReference type="Proteomes" id="UP000739538">
    <property type="component" value="Unassembled WGS sequence"/>
</dbReference>
<evidence type="ECO:0000313" key="1">
    <source>
        <dbReference type="EMBL" id="MCA9757760.1"/>
    </source>
</evidence>
<organism evidence="1 2">
    <name type="scientific">Eiseniibacteriota bacterium</name>
    <dbReference type="NCBI Taxonomy" id="2212470"/>
    <lineage>
        <taxon>Bacteria</taxon>
        <taxon>Candidatus Eiseniibacteriota</taxon>
    </lineage>
</organism>
<protein>
    <submittedName>
        <fullName evidence="1">Uncharacterized protein</fullName>
    </submittedName>
</protein>
<accession>A0A956SEP1</accession>
<evidence type="ECO:0000313" key="2">
    <source>
        <dbReference type="Proteomes" id="UP000739538"/>
    </source>
</evidence>
<dbReference type="EMBL" id="JAGQHS010000118">
    <property type="protein sequence ID" value="MCA9757760.1"/>
    <property type="molecule type" value="Genomic_DNA"/>
</dbReference>
<proteinExistence type="predicted"/>
<gene>
    <name evidence="1" type="ORF">KDA27_18305</name>
</gene>
<comment type="caution">
    <text evidence="1">The sequence shown here is derived from an EMBL/GenBank/DDBJ whole genome shotgun (WGS) entry which is preliminary data.</text>
</comment>
<reference evidence="1" key="1">
    <citation type="submission" date="2020-04" db="EMBL/GenBank/DDBJ databases">
        <authorList>
            <person name="Zhang T."/>
        </authorList>
    </citation>
    <scope>NUCLEOTIDE SEQUENCE</scope>
    <source>
        <strain evidence="1">HKST-UBA02</strain>
    </source>
</reference>
<dbReference type="AlphaFoldDB" id="A0A956SEP1"/>